<evidence type="ECO:0000256" key="2">
    <source>
        <dbReference type="SAM" id="Coils"/>
    </source>
</evidence>
<evidence type="ECO:0000313" key="5">
    <source>
        <dbReference type="EMBL" id="EJT51121.1"/>
    </source>
</evidence>
<protein>
    <recommendedName>
        <fullName evidence="4">RING-type domain-containing protein</fullName>
    </recommendedName>
</protein>
<organism evidence="5 6">
    <name type="scientific">Trichosporon asahii var. asahii (strain ATCC 90039 / CBS 2479 / JCM 2466 / KCTC 7840 / NBRC 103889/ NCYC 2677 / UAMH 7654)</name>
    <name type="common">Yeast</name>
    <dbReference type="NCBI Taxonomy" id="1186058"/>
    <lineage>
        <taxon>Eukaryota</taxon>
        <taxon>Fungi</taxon>
        <taxon>Dikarya</taxon>
        <taxon>Basidiomycota</taxon>
        <taxon>Agaricomycotina</taxon>
        <taxon>Tremellomycetes</taxon>
        <taxon>Trichosporonales</taxon>
        <taxon>Trichosporonaceae</taxon>
        <taxon>Trichosporon</taxon>
    </lineage>
</organism>
<dbReference type="OrthoDB" id="116827at2759"/>
<reference evidence="5 6" key="1">
    <citation type="journal article" date="2012" name="Eukaryot. Cell">
        <title>Draft genome sequence of CBS 2479, the standard type strain of Trichosporon asahii.</title>
        <authorList>
            <person name="Yang R.Y."/>
            <person name="Li H.T."/>
            <person name="Zhu H."/>
            <person name="Zhou G.P."/>
            <person name="Wang M."/>
            <person name="Wang L."/>
        </authorList>
    </citation>
    <scope>NUCLEOTIDE SEQUENCE [LARGE SCALE GENOMIC DNA]</scope>
    <source>
        <strain evidence="6">ATCC 90039 / CBS 2479 / JCM 2466 / KCTC 7840 / NCYC 2677 / UAMH 7654</strain>
    </source>
</reference>
<dbReference type="Proteomes" id="UP000002748">
    <property type="component" value="Unassembled WGS sequence"/>
</dbReference>
<evidence type="ECO:0000313" key="6">
    <source>
        <dbReference type="Proteomes" id="UP000002748"/>
    </source>
</evidence>
<dbReference type="InterPro" id="IPR001841">
    <property type="entry name" value="Znf_RING"/>
</dbReference>
<name>J5TIT5_TRIAS</name>
<dbReference type="VEuPathDB" id="FungiDB:A1Q1_07716"/>
<evidence type="ECO:0000256" key="1">
    <source>
        <dbReference type="PROSITE-ProRule" id="PRU00175"/>
    </source>
</evidence>
<proteinExistence type="predicted"/>
<feature type="region of interest" description="Disordered" evidence="3">
    <location>
        <begin position="216"/>
        <end position="243"/>
    </location>
</feature>
<dbReference type="Gene3D" id="3.30.40.10">
    <property type="entry name" value="Zinc/RING finger domain, C3HC4 (zinc finger)"/>
    <property type="match status" value="1"/>
</dbReference>
<keyword evidence="1" id="KW-0862">Zinc</keyword>
<dbReference type="GeneID" id="25991228"/>
<dbReference type="KEGG" id="tasa:A1Q1_07716"/>
<dbReference type="SUPFAM" id="SSF57850">
    <property type="entry name" value="RING/U-box"/>
    <property type="match status" value="1"/>
</dbReference>
<accession>J5TIT5</accession>
<feature type="compositionally biased region" description="Basic and acidic residues" evidence="3">
    <location>
        <begin position="398"/>
        <end position="407"/>
    </location>
</feature>
<keyword evidence="1" id="KW-0479">Metal-binding</keyword>
<dbReference type="InterPro" id="IPR013083">
    <property type="entry name" value="Znf_RING/FYVE/PHD"/>
</dbReference>
<dbReference type="HOGENOM" id="CLU_530175_0_0_1"/>
<dbReference type="GO" id="GO:0061630">
    <property type="term" value="F:ubiquitin protein ligase activity"/>
    <property type="evidence" value="ECO:0007669"/>
    <property type="project" value="InterPro"/>
</dbReference>
<sequence length="514" mass="54804">MDHCNLCLSQVTDAVACPEAHVFCRECCYADLLAQKAGIERQKAELDAWEREDERKRFEAREKARERVRANFERGMGLGGRVRIGAPKSDGANGAEKDGEKDLEAEVERLAREAEDAALAAIEAEESDGRKAKIAAFWLPDNTPEAPLGPLKAVKLQTLCHVGQAHPISRKSLLPVVFSYPSSKAPSSSSGSSSESKPGCPSCLREVNNATGAMLLTSSKVEKAEEKADGEEPKKKKKKKDAKEKREAICGHVICNACCERAQKGGNTCPVCEASIERAIPLGKEGTGFAAAGHSTAKLDVVTFRVQVKAGTPGGLGHRRCWATPPLSQCASSAGPRSASQAQSWAEHGAGEAWRGGRCALLDVEGEYDPGKTVAKGGWRQGGSAGGRDDSLSAQRGEAAKRERGAGSDHALAQAADKQQMKLHLRMACLKLSGRMHARRTGVGFGIAETTVVLRKVSHLAQTSLLRNAKVRLTGTPLAAEGSALRLKERPALMGGLNPPASLGKWYQAQSHQP</sequence>
<dbReference type="InterPro" id="IPR016818">
    <property type="entry name" value="NOSIP"/>
</dbReference>
<keyword evidence="1" id="KW-0863">Zinc-finger</keyword>
<dbReference type="PANTHER" id="PTHR13063:SF10">
    <property type="entry name" value="NITRIC OXIDE SYNTHASE-INTERACTING PROTEIN"/>
    <property type="match status" value="1"/>
</dbReference>
<dbReference type="RefSeq" id="XP_014182203.1">
    <property type="nucleotide sequence ID" value="XM_014326728.1"/>
</dbReference>
<dbReference type="AlphaFoldDB" id="J5TIT5"/>
<feature type="compositionally biased region" description="Basic and acidic residues" evidence="3">
    <location>
        <begin position="220"/>
        <end position="234"/>
    </location>
</feature>
<feature type="region of interest" description="Disordered" evidence="3">
    <location>
        <begin position="373"/>
        <end position="409"/>
    </location>
</feature>
<dbReference type="GO" id="GO:0005634">
    <property type="term" value="C:nucleus"/>
    <property type="evidence" value="ECO:0007669"/>
    <property type="project" value="TreeGrafter"/>
</dbReference>
<gene>
    <name evidence="5" type="ORF">A1Q1_07716</name>
</gene>
<dbReference type="EMBL" id="ALBS01000074">
    <property type="protein sequence ID" value="EJT51121.1"/>
    <property type="molecule type" value="Genomic_DNA"/>
</dbReference>
<keyword evidence="2" id="KW-0175">Coiled coil</keyword>
<feature type="domain" description="RING-type" evidence="4">
    <location>
        <begin position="200"/>
        <end position="273"/>
    </location>
</feature>
<dbReference type="GO" id="GO:0008270">
    <property type="term" value="F:zinc ion binding"/>
    <property type="evidence" value="ECO:0007669"/>
    <property type="project" value="UniProtKB-KW"/>
</dbReference>
<comment type="caution">
    <text evidence="5">The sequence shown here is derived from an EMBL/GenBank/DDBJ whole genome shotgun (WGS) entry which is preliminary data.</text>
</comment>
<dbReference type="PROSITE" id="PS50089">
    <property type="entry name" value="ZF_RING_2"/>
    <property type="match status" value="1"/>
</dbReference>
<feature type="coiled-coil region" evidence="2">
    <location>
        <begin position="32"/>
        <end position="59"/>
    </location>
</feature>
<feature type="coiled-coil region" evidence="2">
    <location>
        <begin position="100"/>
        <end position="127"/>
    </location>
</feature>
<evidence type="ECO:0000259" key="4">
    <source>
        <dbReference type="PROSITE" id="PS50089"/>
    </source>
</evidence>
<evidence type="ECO:0000256" key="3">
    <source>
        <dbReference type="SAM" id="MobiDB-lite"/>
    </source>
</evidence>
<dbReference type="PANTHER" id="PTHR13063">
    <property type="entry name" value="ENOS INTERACTING PROTEIN"/>
    <property type="match status" value="1"/>
</dbReference>